<evidence type="ECO:0000313" key="2">
    <source>
        <dbReference type="Proteomes" id="UP001501221"/>
    </source>
</evidence>
<accession>A0ABN0T2I0</accession>
<dbReference type="Proteomes" id="UP001501221">
    <property type="component" value="Unassembled WGS sequence"/>
</dbReference>
<name>A0ABN0T2I0_9GAMM</name>
<dbReference type="EMBL" id="BAAAFM010000003">
    <property type="protein sequence ID" value="GAA0210174.1"/>
    <property type="molecule type" value="Genomic_DNA"/>
</dbReference>
<proteinExistence type="predicted"/>
<sequence length="190" mass="21237">MNPSMKPLVIFSHGKVSGPKGNRIQALSRVCLEQGFDVESLDYRRLHTNERVTKLNNYLMNLSRPYILVGTSMGGYVSAVAGLSNDPMGIFLISPAVYMDGYAEADLERLECPVTVVHGWQDDIVPVENVIRFAQAAKADLHVFDGGHRLREKLDETESCFAQFLRNCRKQNPHIRLQTLSSHYGNSISG</sequence>
<dbReference type="SUPFAM" id="SSF53474">
    <property type="entry name" value="alpha/beta-Hydrolases"/>
    <property type="match status" value="1"/>
</dbReference>
<reference evidence="1 2" key="1">
    <citation type="journal article" date="2019" name="Int. J. Syst. Evol. Microbiol.">
        <title>The Global Catalogue of Microorganisms (GCM) 10K type strain sequencing project: providing services to taxonomists for standard genome sequencing and annotation.</title>
        <authorList>
            <consortium name="The Broad Institute Genomics Platform"/>
            <consortium name="The Broad Institute Genome Sequencing Center for Infectious Disease"/>
            <person name="Wu L."/>
            <person name="Ma J."/>
        </authorList>
    </citation>
    <scope>NUCLEOTIDE SEQUENCE [LARGE SCALE GENOMIC DNA]</scope>
    <source>
        <strain evidence="1 2">JCM 16211</strain>
    </source>
</reference>
<organism evidence="1 2">
    <name type="scientific">Kangiella japonica</name>
    <dbReference type="NCBI Taxonomy" id="647384"/>
    <lineage>
        <taxon>Bacteria</taxon>
        <taxon>Pseudomonadati</taxon>
        <taxon>Pseudomonadota</taxon>
        <taxon>Gammaproteobacteria</taxon>
        <taxon>Kangiellales</taxon>
        <taxon>Kangiellaceae</taxon>
        <taxon>Kangiella</taxon>
    </lineage>
</organism>
<gene>
    <name evidence="1" type="ORF">GCM10009123_16940</name>
</gene>
<evidence type="ECO:0000313" key="1">
    <source>
        <dbReference type="EMBL" id="GAA0210174.1"/>
    </source>
</evidence>
<evidence type="ECO:0008006" key="3">
    <source>
        <dbReference type="Google" id="ProtNLM"/>
    </source>
</evidence>
<dbReference type="InterPro" id="IPR029058">
    <property type="entry name" value="AB_hydrolase_fold"/>
</dbReference>
<dbReference type="RefSeq" id="WP_343989174.1">
    <property type="nucleotide sequence ID" value="NZ_BAAAFM010000003.1"/>
</dbReference>
<keyword evidence="2" id="KW-1185">Reference proteome</keyword>
<comment type="caution">
    <text evidence="1">The sequence shown here is derived from an EMBL/GenBank/DDBJ whole genome shotgun (WGS) entry which is preliminary data.</text>
</comment>
<dbReference type="Gene3D" id="3.40.50.1820">
    <property type="entry name" value="alpha/beta hydrolase"/>
    <property type="match status" value="1"/>
</dbReference>
<protein>
    <recommendedName>
        <fullName evidence="3">Alpha/beta hydrolase</fullName>
    </recommendedName>
</protein>